<dbReference type="EMBL" id="RSCK01000155">
    <property type="protein sequence ID" value="RUS99256.1"/>
    <property type="molecule type" value="Genomic_DNA"/>
</dbReference>
<evidence type="ECO:0000256" key="1">
    <source>
        <dbReference type="ARBA" id="ARBA00023002"/>
    </source>
</evidence>
<evidence type="ECO:0000313" key="4">
    <source>
        <dbReference type="Proteomes" id="UP000282574"/>
    </source>
</evidence>
<dbReference type="InterPro" id="IPR036812">
    <property type="entry name" value="NAD(P)_OxRdtase_dom_sf"/>
</dbReference>
<evidence type="ECO:0000259" key="2">
    <source>
        <dbReference type="Pfam" id="PF00248"/>
    </source>
</evidence>
<keyword evidence="1" id="KW-0560">Oxidoreductase</keyword>
<dbReference type="RefSeq" id="WP_127025225.1">
    <property type="nucleotide sequence ID" value="NZ_JAVKZF010000004.1"/>
</dbReference>
<comment type="caution">
    <text evidence="3">The sequence shown here is derived from an EMBL/GenBank/DDBJ whole genome shotgun (WGS) entry which is preliminary data.</text>
</comment>
<protein>
    <submittedName>
        <fullName evidence="3">Oxidoreductase</fullName>
    </submittedName>
</protein>
<dbReference type="SUPFAM" id="SSF51430">
    <property type="entry name" value="NAD(P)-linked oxidoreductase"/>
    <property type="match status" value="1"/>
</dbReference>
<dbReference type="GO" id="GO:0005737">
    <property type="term" value="C:cytoplasm"/>
    <property type="evidence" value="ECO:0007669"/>
    <property type="project" value="TreeGrafter"/>
</dbReference>
<feature type="domain" description="NADP-dependent oxidoreductase" evidence="2">
    <location>
        <begin position="21"/>
        <end position="290"/>
    </location>
</feature>
<dbReference type="InterPro" id="IPR023210">
    <property type="entry name" value="NADP_OxRdtase_dom"/>
</dbReference>
<dbReference type="GO" id="GO:0016491">
    <property type="term" value="F:oxidoreductase activity"/>
    <property type="evidence" value="ECO:0007669"/>
    <property type="project" value="UniProtKB-KW"/>
</dbReference>
<dbReference type="PANTHER" id="PTHR43625:SF40">
    <property type="entry name" value="ALDO-KETO REDUCTASE YAKC [NADP(+)]"/>
    <property type="match status" value="1"/>
</dbReference>
<dbReference type="InterPro" id="IPR020471">
    <property type="entry name" value="AKR"/>
</dbReference>
<proteinExistence type="predicted"/>
<dbReference type="PANTHER" id="PTHR43625">
    <property type="entry name" value="AFLATOXIN B1 ALDEHYDE REDUCTASE"/>
    <property type="match status" value="1"/>
</dbReference>
<dbReference type="InterPro" id="IPR050791">
    <property type="entry name" value="Aldo-Keto_reductase"/>
</dbReference>
<dbReference type="Proteomes" id="UP000282574">
    <property type="component" value="Unassembled WGS sequence"/>
</dbReference>
<name>A0AB37U8E2_9CYAN</name>
<dbReference type="PRINTS" id="PR00069">
    <property type="entry name" value="ALDKETRDTASE"/>
</dbReference>
<reference evidence="3 4" key="1">
    <citation type="journal article" date="2019" name="Genome Biol. Evol.">
        <title>Day and night: Metabolic profiles and evolutionary relationships of six axenic non-marine cyanobacteria.</title>
        <authorList>
            <person name="Will S.E."/>
            <person name="Henke P."/>
            <person name="Boedeker C."/>
            <person name="Huang S."/>
            <person name="Brinkmann H."/>
            <person name="Rohde M."/>
            <person name="Jarek M."/>
            <person name="Friedl T."/>
            <person name="Seufert S."/>
            <person name="Schumacher M."/>
            <person name="Overmann J."/>
            <person name="Neumann-Schaal M."/>
            <person name="Petersen J."/>
        </authorList>
    </citation>
    <scope>NUCLEOTIDE SEQUENCE [LARGE SCALE GENOMIC DNA]</scope>
    <source>
        <strain evidence="3 4">SAG 39.79</strain>
    </source>
</reference>
<dbReference type="AlphaFoldDB" id="A0AB37U8E2"/>
<gene>
    <name evidence="3" type="ORF">DSM107010_68900</name>
</gene>
<dbReference type="Gene3D" id="3.20.20.100">
    <property type="entry name" value="NADP-dependent oxidoreductase domain"/>
    <property type="match status" value="1"/>
</dbReference>
<dbReference type="Pfam" id="PF00248">
    <property type="entry name" value="Aldo_ket_red"/>
    <property type="match status" value="1"/>
</dbReference>
<dbReference type="CDD" id="cd19088">
    <property type="entry name" value="AKR_AKR13B1"/>
    <property type="match status" value="1"/>
</dbReference>
<sequence>MNKISMPANTFAIASDLAVNRIGYGAMRLTGQPGNFGAYPDWDGGKQLLQRAVELGVNFIDTAEAYGPGFNEELIADALYPYPENLVIATKGGINKPAPDRIQTDGRPENLRRGCEASLQRLKIEQIALYQLHRPDPNVPFLESVGMLATLQQEGKIRHVGLSNVTIDQLQAAGEITAIASVQNRFSISDRTNEDLFNYCTKHNIAFIPYGSLGAHPLKRGAPLANASGILAEIAHRHGVKPNQIALAWLLHRAPNIILIPGTTTIAHLEENLAANSIDLLTDEVETLNQMALA</sequence>
<accession>A0AB37U8E2</accession>
<keyword evidence="4" id="KW-1185">Reference proteome</keyword>
<evidence type="ECO:0000313" key="3">
    <source>
        <dbReference type="EMBL" id="RUS99256.1"/>
    </source>
</evidence>
<organism evidence="3 4">
    <name type="scientific">Chroococcidiopsis cubana SAG 39.79</name>
    <dbReference type="NCBI Taxonomy" id="388085"/>
    <lineage>
        <taxon>Bacteria</taxon>
        <taxon>Bacillati</taxon>
        <taxon>Cyanobacteriota</taxon>
        <taxon>Cyanophyceae</taxon>
        <taxon>Chroococcidiopsidales</taxon>
        <taxon>Chroococcidiopsidaceae</taxon>
        <taxon>Chroococcidiopsis</taxon>
    </lineage>
</organism>